<dbReference type="PANTHER" id="PTHR43861:SF1">
    <property type="entry name" value="TRANS-ACONITATE 2-METHYLTRANSFERASE"/>
    <property type="match status" value="1"/>
</dbReference>
<evidence type="ECO:0000313" key="3">
    <source>
        <dbReference type="Proteomes" id="UP001353858"/>
    </source>
</evidence>
<dbReference type="PANTHER" id="PTHR43861">
    <property type="entry name" value="TRANS-ACONITATE 2-METHYLTRANSFERASE-RELATED"/>
    <property type="match status" value="1"/>
</dbReference>
<proteinExistence type="predicted"/>
<name>A0AAN7NXU2_9COLE</name>
<dbReference type="GO" id="GO:0008757">
    <property type="term" value="F:S-adenosylmethionine-dependent methyltransferase activity"/>
    <property type="evidence" value="ECO:0007669"/>
    <property type="project" value="InterPro"/>
</dbReference>
<reference evidence="3" key="1">
    <citation type="submission" date="2023-01" db="EMBL/GenBank/DDBJ databases">
        <title>Key to firefly adult light organ development and bioluminescence: homeobox transcription factors regulate luciferase expression and transportation to peroxisome.</title>
        <authorList>
            <person name="Fu X."/>
        </authorList>
    </citation>
    <scope>NUCLEOTIDE SEQUENCE [LARGE SCALE GENOMIC DNA]</scope>
</reference>
<sequence length="308" mass="35848">MEGEENLPETEELQEEAEWLEIDQNNLGYQIFNDDKIVKTVHEIEPPIDDDDDNTENIRDEKCSGPSHAKAFNALEIFILVDVGCGPGNVTYKKLLPLLPASLKKIIGVDLSFENLEYARIHHQKDPRISYEQLDILTDALPTEYLEAFDLIISLSCFHFVGDHRKALKNIYKMLKPGGKVLISYLGKSVLPSMYQHVYDNPKWSQYMSNFKNAIYTSKSEKASEQLLEEVGFKQIQYKEHINKFLQPEDSSIFKSQNMFNVPRHLENEFIENHLEYLEKNGYVEFDDDGRKQYTFPFTVFIMNARKF</sequence>
<dbReference type="Pfam" id="PF08241">
    <property type="entry name" value="Methyltransf_11"/>
    <property type="match status" value="1"/>
</dbReference>
<comment type="caution">
    <text evidence="2">The sequence shown here is derived from an EMBL/GenBank/DDBJ whole genome shotgun (WGS) entry which is preliminary data.</text>
</comment>
<dbReference type="CDD" id="cd02440">
    <property type="entry name" value="AdoMet_MTases"/>
    <property type="match status" value="1"/>
</dbReference>
<organism evidence="2 3">
    <name type="scientific">Aquatica leii</name>
    <dbReference type="NCBI Taxonomy" id="1421715"/>
    <lineage>
        <taxon>Eukaryota</taxon>
        <taxon>Metazoa</taxon>
        <taxon>Ecdysozoa</taxon>
        <taxon>Arthropoda</taxon>
        <taxon>Hexapoda</taxon>
        <taxon>Insecta</taxon>
        <taxon>Pterygota</taxon>
        <taxon>Neoptera</taxon>
        <taxon>Endopterygota</taxon>
        <taxon>Coleoptera</taxon>
        <taxon>Polyphaga</taxon>
        <taxon>Elateriformia</taxon>
        <taxon>Elateroidea</taxon>
        <taxon>Lampyridae</taxon>
        <taxon>Luciolinae</taxon>
        <taxon>Aquatica</taxon>
    </lineage>
</organism>
<dbReference type="EMBL" id="JARPUR010000007">
    <property type="protein sequence ID" value="KAK4872382.1"/>
    <property type="molecule type" value="Genomic_DNA"/>
</dbReference>
<feature type="domain" description="Methyltransferase type 11" evidence="1">
    <location>
        <begin position="81"/>
        <end position="183"/>
    </location>
</feature>
<keyword evidence="3" id="KW-1185">Reference proteome</keyword>
<evidence type="ECO:0000259" key="1">
    <source>
        <dbReference type="Pfam" id="PF08241"/>
    </source>
</evidence>
<dbReference type="SUPFAM" id="SSF53335">
    <property type="entry name" value="S-adenosyl-L-methionine-dependent methyltransferases"/>
    <property type="match status" value="1"/>
</dbReference>
<dbReference type="Gene3D" id="3.40.50.150">
    <property type="entry name" value="Vaccinia Virus protein VP39"/>
    <property type="match status" value="1"/>
</dbReference>
<dbReference type="Proteomes" id="UP001353858">
    <property type="component" value="Unassembled WGS sequence"/>
</dbReference>
<protein>
    <recommendedName>
        <fullName evidence="1">Methyltransferase type 11 domain-containing protein</fullName>
    </recommendedName>
</protein>
<evidence type="ECO:0000313" key="2">
    <source>
        <dbReference type="EMBL" id="KAK4872382.1"/>
    </source>
</evidence>
<gene>
    <name evidence="2" type="ORF">RN001_014411</name>
</gene>
<accession>A0AAN7NXU2</accession>
<dbReference type="InterPro" id="IPR029063">
    <property type="entry name" value="SAM-dependent_MTases_sf"/>
</dbReference>
<dbReference type="AlphaFoldDB" id="A0AAN7NXU2"/>
<dbReference type="InterPro" id="IPR013216">
    <property type="entry name" value="Methyltransf_11"/>
</dbReference>